<sequence length="770" mass="90429">MKRKNKLVIKKMKRKKRKKKKLVLKKMKRKNKLVIKKMKRKNKLVLKKMKRKNKLTQEEEKKNKLTQEDEKKEQISTQEEEKKEQVSKKKKRKNKRRKKEQISNQEDEKKEQVSTQEEEKKEQISTQEDEKKEQVSTQEEEKKEQISHIQEEKQEQLKKKEEEKKEQISTQEEEKKEQISTQEEEKKEQISTQEEEKKEQVSTQEERKERTKEEEKKEQISTQEDEKKEQISTQEKEKKEQISESYSRKKKQEQFKIDAWFQKKITQIKNDAQAEKKEQISTQEEEKKEQISDSHIPEEKKEQFDTEVVEGEHELECSASSSYEYVDNHMTEDSSNKTQSETLSEEEAPQISCKLRSQQKGNLDDEKYLSKIFTYKESYSSTILPVPQTEIQRQNQNNRRKNKADDVTDSSDIEQLGLVLRYLDNDNPVEKLIEYIECKSTTCESIAENILAKVQELGLSMKNCRSQSYDGAGNMSGKYNGCAARIKRLYPRAEYYYCMNHDLNLAVSKSCKVPEMQIMIESTKQLGIFFKYSPKRQNTLETSLTAVNNQRQQDGCTLIKCYKLKTLCETRWVERHTTLQNISHIYEAIVHCLTAITSRNTDCNWDTKSVTEASGLLMHITNSKTLSVLLQGPTEDILLAFQKVSVVTNELKRIRESCDEAFCAVWENVNKMANLVGTEISIPRVCGRQTKRNNVSADTPRQYWMRTLFIPYVDHLIMEFGSRFTHASRTSTLALCLLPAHLTLLSNEKVDEIKEFFIDDIPSCSSFKVK</sequence>
<feature type="compositionally biased region" description="Basic and acidic residues" evidence="1">
    <location>
        <begin position="55"/>
        <end position="87"/>
    </location>
</feature>
<dbReference type="PANTHER" id="PTHR46289:SF14">
    <property type="entry name" value="DUF4371 DOMAIN-CONTAINING PROTEIN"/>
    <property type="match status" value="1"/>
</dbReference>
<name>A0A8S3UR32_MYTED</name>
<evidence type="ECO:0000313" key="4">
    <source>
        <dbReference type="Proteomes" id="UP000683360"/>
    </source>
</evidence>
<feature type="compositionally biased region" description="Basic and acidic residues" evidence="1">
    <location>
        <begin position="106"/>
        <end position="242"/>
    </location>
</feature>
<dbReference type="Pfam" id="PF14291">
    <property type="entry name" value="DUF4371"/>
    <property type="match status" value="1"/>
</dbReference>
<dbReference type="PANTHER" id="PTHR46289">
    <property type="entry name" value="52 KDA REPRESSOR OF THE INHIBITOR OF THE PROTEIN KINASE-LIKE PROTEIN-RELATED"/>
    <property type="match status" value="1"/>
</dbReference>
<feature type="compositionally biased region" description="Basic residues" evidence="1">
    <location>
        <begin position="1"/>
        <end position="54"/>
    </location>
</feature>
<dbReference type="AlphaFoldDB" id="A0A8S3UR32"/>
<keyword evidence="4" id="KW-1185">Reference proteome</keyword>
<gene>
    <name evidence="3" type="ORF">MEDL_60396</name>
</gene>
<evidence type="ECO:0000256" key="1">
    <source>
        <dbReference type="SAM" id="MobiDB-lite"/>
    </source>
</evidence>
<feature type="domain" description="DUF4371" evidence="2">
    <location>
        <begin position="404"/>
        <end position="481"/>
    </location>
</feature>
<feature type="region of interest" description="Disordered" evidence="1">
    <location>
        <begin position="270"/>
        <end position="314"/>
    </location>
</feature>
<feature type="region of interest" description="Disordered" evidence="1">
    <location>
        <begin position="1"/>
        <end position="253"/>
    </location>
</feature>
<proteinExistence type="predicted"/>
<organism evidence="3 4">
    <name type="scientific">Mytilus edulis</name>
    <name type="common">Blue mussel</name>
    <dbReference type="NCBI Taxonomy" id="6550"/>
    <lineage>
        <taxon>Eukaryota</taxon>
        <taxon>Metazoa</taxon>
        <taxon>Spiralia</taxon>
        <taxon>Lophotrochozoa</taxon>
        <taxon>Mollusca</taxon>
        <taxon>Bivalvia</taxon>
        <taxon>Autobranchia</taxon>
        <taxon>Pteriomorphia</taxon>
        <taxon>Mytilida</taxon>
        <taxon>Mytiloidea</taxon>
        <taxon>Mytilidae</taxon>
        <taxon>Mytilinae</taxon>
        <taxon>Mytilus</taxon>
    </lineage>
</organism>
<feature type="compositionally biased region" description="Basic and acidic residues" evidence="1">
    <location>
        <begin position="272"/>
        <end position="314"/>
    </location>
</feature>
<reference evidence="3" key="1">
    <citation type="submission" date="2021-03" db="EMBL/GenBank/DDBJ databases">
        <authorList>
            <person name="Bekaert M."/>
        </authorList>
    </citation>
    <scope>NUCLEOTIDE SEQUENCE</scope>
</reference>
<feature type="compositionally biased region" description="Basic residues" evidence="1">
    <location>
        <begin position="88"/>
        <end position="99"/>
    </location>
</feature>
<dbReference type="InterPro" id="IPR052958">
    <property type="entry name" value="IFN-induced_PKR_regulator"/>
</dbReference>
<dbReference type="Proteomes" id="UP000683360">
    <property type="component" value="Unassembled WGS sequence"/>
</dbReference>
<dbReference type="InterPro" id="IPR025398">
    <property type="entry name" value="DUF4371"/>
</dbReference>
<evidence type="ECO:0000259" key="2">
    <source>
        <dbReference type="Pfam" id="PF14291"/>
    </source>
</evidence>
<dbReference type="OrthoDB" id="6153491at2759"/>
<protein>
    <recommendedName>
        <fullName evidence="2">DUF4371 domain-containing protein</fullName>
    </recommendedName>
</protein>
<dbReference type="EMBL" id="CAJPWZ010002944">
    <property type="protein sequence ID" value="CAG2248557.1"/>
    <property type="molecule type" value="Genomic_DNA"/>
</dbReference>
<comment type="caution">
    <text evidence="3">The sequence shown here is derived from an EMBL/GenBank/DDBJ whole genome shotgun (WGS) entry which is preliminary data.</text>
</comment>
<feature type="region of interest" description="Disordered" evidence="1">
    <location>
        <begin position="330"/>
        <end position="352"/>
    </location>
</feature>
<feature type="region of interest" description="Disordered" evidence="1">
    <location>
        <begin position="388"/>
        <end position="408"/>
    </location>
</feature>
<accession>A0A8S3UR32</accession>
<evidence type="ECO:0000313" key="3">
    <source>
        <dbReference type="EMBL" id="CAG2248557.1"/>
    </source>
</evidence>